<accession>A0A9P8I7D3</accession>
<keyword evidence="3" id="KW-1185">Reference proteome</keyword>
<reference evidence="2" key="1">
    <citation type="submission" date="2021-03" db="EMBL/GenBank/DDBJ databases">
        <title>Comparative genomics and phylogenomic investigation of the class Geoglossomycetes provide insights into ecological specialization and systematics.</title>
        <authorList>
            <person name="Melie T."/>
            <person name="Pirro S."/>
            <person name="Miller A.N."/>
            <person name="Quandt A."/>
        </authorList>
    </citation>
    <scope>NUCLEOTIDE SEQUENCE</scope>
    <source>
        <strain evidence="2">GBOQ0MN5Z8</strain>
    </source>
</reference>
<evidence type="ECO:0000256" key="1">
    <source>
        <dbReference type="SAM" id="MobiDB-lite"/>
    </source>
</evidence>
<evidence type="ECO:0000313" key="2">
    <source>
        <dbReference type="EMBL" id="KAH0544684.1"/>
    </source>
</evidence>
<feature type="region of interest" description="Disordered" evidence="1">
    <location>
        <begin position="318"/>
        <end position="373"/>
    </location>
</feature>
<feature type="region of interest" description="Disordered" evidence="1">
    <location>
        <begin position="243"/>
        <end position="276"/>
    </location>
</feature>
<feature type="region of interest" description="Disordered" evidence="1">
    <location>
        <begin position="1"/>
        <end position="100"/>
    </location>
</feature>
<protein>
    <submittedName>
        <fullName evidence="2">Uncharacterized protein</fullName>
    </submittedName>
</protein>
<name>A0A9P8I7D3_9PEZI</name>
<gene>
    <name evidence="2" type="ORF">FGG08_001189</name>
</gene>
<dbReference type="OrthoDB" id="4207421at2759"/>
<feature type="compositionally biased region" description="Basic and acidic residues" evidence="1">
    <location>
        <begin position="333"/>
        <end position="345"/>
    </location>
</feature>
<dbReference type="AlphaFoldDB" id="A0A9P8I7D3"/>
<feature type="compositionally biased region" description="Basic residues" evidence="1">
    <location>
        <begin position="355"/>
        <end position="364"/>
    </location>
</feature>
<proteinExistence type="predicted"/>
<dbReference type="Proteomes" id="UP000698800">
    <property type="component" value="Unassembled WGS sequence"/>
</dbReference>
<evidence type="ECO:0000313" key="3">
    <source>
        <dbReference type="Proteomes" id="UP000698800"/>
    </source>
</evidence>
<comment type="caution">
    <text evidence="2">The sequence shown here is derived from an EMBL/GenBank/DDBJ whole genome shotgun (WGS) entry which is preliminary data.</text>
</comment>
<feature type="compositionally biased region" description="Basic and acidic residues" evidence="1">
    <location>
        <begin position="64"/>
        <end position="79"/>
    </location>
</feature>
<organism evidence="2 3">
    <name type="scientific">Glutinoglossum americanum</name>
    <dbReference type="NCBI Taxonomy" id="1670608"/>
    <lineage>
        <taxon>Eukaryota</taxon>
        <taxon>Fungi</taxon>
        <taxon>Dikarya</taxon>
        <taxon>Ascomycota</taxon>
        <taxon>Pezizomycotina</taxon>
        <taxon>Geoglossomycetes</taxon>
        <taxon>Geoglossales</taxon>
        <taxon>Geoglossaceae</taxon>
        <taxon>Glutinoglossum</taxon>
    </lineage>
</organism>
<feature type="compositionally biased region" description="Basic and acidic residues" evidence="1">
    <location>
        <begin position="34"/>
        <end position="54"/>
    </location>
</feature>
<dbReference type="EMBL" id="JAGHQL010000015">
    <property type="protein sequence ID" value="KAH0544684.1"/>
    <property type="molecule type" value="Genomic_DNA"/>
</dbReference>
<sequence>MYGKKKMALMSSFPFDGDERPSEGRRKRSAYSRLPREPTITEKPFLENEIHDDNTIESSNVLEKGGRIGDKDERSREVQVDSLNKPLPELPEPPRGGYHGPALGTKTILFSKSTNTRLKPETANAVLAKQNHAGGKIDKRFISAPLRQNPVSYPGRMPQHELSQKIVQDLDTKHSPTTLTSIADAEELELKIKNLIASSSGNDAGKIRVGDGVSKAKDLGRSRRLRRGKEVFAKVRDAITDKFSPNSGKCPTADSFLSSKGLERAQGGESDRKKELNTNVLFKRRIAEERNHSNYKAQLLTGVGNTIRRKPLPIYDNMSTAGAGNGLPEDPFSDDHEVGNADHKGPSSASPSKAPSHKGKRKSRLLNSLGVLPVDPQMSRESKFVEATSPLPVGRSVSLEIFPTSPKGYSTPKIRLEPSYDPNGRKKLAAFGFEGGEQPLEFSDTKSDGGVSSISLKRKKGKEVGLGVVTKKAKRKTVSKDIETLTGRLGSLRASASADLTRSPRGSIVAIGLDLLSVRKPKMVRGRSGMDTEGIEIGLKESLNVVPVANDEVVREDPEAQEAINDDVDMDELQMDVPEHNLRSRRGLKSI</sequence>